<keyword evidence="2" id="KW-1185">Reference proteome</keyword>
<gene>
    <name evidence="1" type="ORF">Gotri_022848</name>
</gene>
<proteinExistence type="predicted"/>
<accession>A0A7J9DH52</accession>
<sequence length="54" mass="6085">PVIKHGHLLLIHSIVNFFEDVDNDIPKKNEEENVRNGVHINGNGVARLSSQIEK</sequence>
<dbReference type="EMBL" id="JABEZW010000002">
    <property type="protein sequence ID" value="MBA0760060.1"/>
    <property type="molecule type" value="Genomic_DNA"/>
</dbReference>
<name>A0A7J9DH52_9ROSI</name>
<evidence type="ECO:0000313" key="2">
    <source>
        <dbReference type="Proteomes" id="UP000593568"/>
    </source>
</evidence>
<organism evidence="1 2">
    <name type="scientific">Gossypium trilobum</name>
    <dbReference type="NCBI Taxonomy" id="34281"/>
    <lineage>
        <taxon>Eukaryota</taxon>
        <taxon>Viridiplantae</taxon>
        <taxon>Streptophyta</taxon>
        <taxon>Embryophyta</taxon>
        <taxon>Tracheophyta</taxon>
        <taxon>Spermatophyta</taxon>
        <taxon>Magnoliopsida</taxon>
        <taxon>eudicotyledons</taxon>
        <taxon>Gunneridae</taxon>
        <taxon>Pentapetalae</taxon>
        <taxon>rosids</taxon>
        <taxon>malvids</taxon>
        <taxon>Malvales</taxon>
        <taxon>Malvaceae</taxon>
        <taxon>Malvoideae</taxon>
        <taxon>Gossypium</taxon>
    </lineage>
</organism>
<feature type="non-terminal residue" evidence="1">
    <location>
        <position position="1"/>
    </location>
</feature>
<dbReference type="Proteomes" id="UP000593568">
    <property type="component" value="Unassembled WGS sequence"/>
</dbReference>
<evidence type="ECO:0000313" key="1">
    <source>
        <dbReference type="EMBL" id="MBA0760060.1"/>
    </source>
</evidence>
<protein>
    <submittedName>
        <fullName evidence="1">Uncharacterized protein</fullName>
    </submittedName>
</protein>
<dbReference type="AlphaFoldDB" id="A0A7J9DH52"/>
<comment type="caution">
    <text evidence="1">The sequence shown here is derived from an EMBL/GenBank/DDBJ whole genome shotgun (WGS) entry which is preliminary data.</text>
</comment>
<reference evidence="1 2" key="1">
    <citation type="journal article" date="2019" name="Genome Biol. Evol.">
        <title>Insights into the evolution of the New World diploid cottons (Gossypium, subgenus Houzingenia) based on genome sequencing.</title>
        <authorList>
            <person name="Grover C.E."/>
            <person name="Arick M.A. 2nd"/>
            <person name="Thrash A."/>
            <person name="Conover J.L."/>
            <person name="Sanders W.S."/>
            <person name="Peterson D.G."/>
            <person name="Frelichowski J.E."/>
            <person name="Scheffler J.A."/>
            <person name="Scheffler B.E."/>
            <person name="Wendel J.F."/>
        </authorList>
    </citation>
    <scope>NUCLEOTIDE SEQUENCE [LARGE SCALE GENOMIC DNA]</scope>
    <source>
        <strain evidence="1">8</strain>
        <tissue evidence="1">Leaf</tissue>
    </source>
</reference>